<dbReference type="Gene3D" id="1.20.5.170">
    <property type="match status" value="1"/>
</dbReference>
<evidence type="ECO:0000313" key="2">
    <source>
        <dbReference type="EMBL" id="AXY93793.1"/>
    </source>
</evidence>
<protein>
    <submittedName>
        <fullName evidence="2">Outer fiber</fullName>
    </submittedName>
</protein>
<evidence type="ECO:0000259" key="1">
    <source>
        <dbReference type="Pfam" id="PF04582"/>
    </source>
</evidence>
<dbReference type="Pfam" id="PF04582">
    <property type="entry name" value="Reo_sigmaC"/>
    <property type="match status" value="1"/>
</dbReference>
<organism evidence="2">
    <name type="scientific">Avian orthoreovirus</name>
    <dbReference type="NCBI Taxonomy" id="38170"/>
    <lineage>
        <taxon>Viruses</taxon>
        <taxon>Riboviria</taxon>
        <taxon>Orthornavirae</taxon>
        <taxon>Duplornaviricota</taxon>
        <taxon>Resentoviricetes</taxon>
        <taxon>Reovirales</taxon>
        <taxon>Spinareoviridae</taxon>
        <taxon>Orthoreovirus</taxon>
        <taxon>Orthoreovirus avis</taxon>
    </lineage>
</organism>
<proteinExistence type="predicted"/>
<dbReference type="SUPFAM" id="SSF57997">
    <property type="entry name" value="Tropomyosin"/>
    <property type="match status" value="1"/>
</dbReference>
<dbReference type="Gene3D" id="1.20.5.340">
    <property type="match status" value="1"/>
</dbReference>
<sequence>MMDRSEVIRLILSLLPYHSKDVAQLETQIKSLQSAVDSLKESQVVVLRRLTTITSTVTDLQSTTDSLVSQVAGLSARVSSVTKELTRLDTVMGSTIDELERAQSNLSSLATQVTSQASTLANLTSTVSSQSLSISDLQRRVTALEHSGGGSVQVEAPLRLQDGVVSLQASSAFCSLSPILSGPSDPAIFQVGEWLGTVVAGQSQSSAIMNVRLHAFGQRTMLLMSSQNTFTIPSGSGASLQLDVNRIMTPAINVATVTPSTAFASSSFMVDVAFKDSKTSEVHALHTTGSFSASAFMISWIPVAQEVRNYQIMALRFTVATG</sequence>
<accession>A0A385JCJ4</accession>
<feature type="domain" description="Reovirus sigma C capsid protein C-terminal" evidence="1">
    <location>
        <begin position="198"/>
        <end position="319"/>
    </location>
</feature>
<name>A0A385JCJ4_9REOV</name>
<dbReference type="Gene3D" id="2.60.90.40">
    <property type="match status" value="1"/>
</dbReference>
<dbReference type="InterPro" id="IPR007662">
    <property type="entry name" value="SigmaC_C"/>
</dbReference>
<reference evidence="2" key="1">
    <citation type="journal article" date="2018" name="Virus Res.">
        <title>Genomic sequence and phylogenetic analyses of two novel orthoreovirus strains isolated from Pekin ducks in 2014 in Germany.</title>
        <authorList>
            <person name="Farkas S.L."/>
            <person name="Varga-Kugler R."/>
            <person name="Marton S."/>
            <person name="Lengyel G."/>
            <person name="Palya V."/>
            <person name="Banyai K."/>
        </authorList>
    </citation>
    <scope>NUCLEOTIDE SEQUENCE</scope>
    <source>
        <strain evidence="2">D2533/4/1-10</strain>
    </source>
</reference>
<dbReference type="EMBL" id="MH520081">
    <property type="protein sequence ID" value="AXY93793.1"/>
    <property type="molecule type" value="Genomic_RNA"/>
</dbReference>